<evidence type="ECO:0000256" key="5">
    <source>
        <dbReference type="ARBA" id="ARBA00023136"/>
    </source>
</evidence>
<dbReference type="EMBL" id="NBCO01000008">
    <property type="protein sequence ID" value="ORC90527.1"/>
    <property type="molecule type" value="Genomic_DNA"/>
</dbReference>
<feature type="transmembrane region" description="Helical" evidence="7">
    <location>
        <begin position="563"/>
        <end position="584"/>
    </location>
</feature>
<feature type="compositionally biased region" description="Basic and acidic residues" evidence="6">
    <location>
        <begin position="315"/>
        <end position="325"/>
    </location>
</feature>
<dbReference type="SUPFAM" id="SSF103473">
    <property type="entry name" value="MFS general substrate transporter"/>
    <property type="match status" value="2"/>
</dbReference>
<dbReference type="Pfam" id="PF00854">
    <property type="entry name" value="PTR2"/>
    <property type="match status" value="2"/>
</dbReference>
<reference evidence="8 9" key="1">
    <citation type="submission" date="2017-03" db="EMBL/GenBank/DDBJ databases">
        <title>An alternative strategy for trypanosome survival in the mammalian bloodstream revealed through genome and transcriptome analysis of the ubiquitous bovine parasite Trypanosoma (Megatrypanum) theileri.</title>
        <authorList>
            <person name="Kelly S."/>
            <person name="Ivens A."/>
            <person name="Mott A."/>
            <person name="O'Neill E."/>
            <person name="Emms D."/>
            <person name="Macleod O."/>
            <person name="Voorheis P."/>
            <person name="Matthews J."/>
            <person name="Matthews K."/>
            <person name="Carrington M."/>
        </authorList>
    </citation>
    <scope>NUCLEOTIDE SEQUENCE [LARGE SCALE GENOMIC DNA]</scope>
    <source>
        <strain evidence="8">Edinburgh</strain>
    </source>
</reference>
<feature type="region of interest" description="Disordered" evidence="6">
    <location>
        <begin position="313"/>
        <end position="352"/>
    </location>
</feature>
<dbReference type="OrthoDB" id="205993at2759"/>
<evidence type="ECO:0000313" key="8">
    <source>
        <dbReference type="EMBL" id="ORC90527.1"/>
    </source>
</evidence>
<comment type="similarity">
    <text evidence="2">Belongs to the major facilitator superfamily. Proton-dependent oligopeptide transporter (POT/PTR) (TC 2.A.17) family.</text>
</comment>
<evidence type="ECO:0000256" key="3">
    <source>
        <dbReference type="ARBA" id="ARBA00022692"/>
    </source>
</evidence>
<feature type="transmembrane region" description="Helical" evidence="7">
    <location>
        <begin position="47"/>
        <end position="66"/>
    </location>
</feature>
<feature type="compositionally biased region" description="Low complexity" evidence="6">
    <location>
        <begin position="281"/>
        <end position="295"/>
    </location>
</feature>
<evidence type="ECO:0000256" key="6">
    <source>
        <dbReference type="SAM" id="MobiDB-lite"/>
    </source>
</evidence>
<keyword evidence="9" id="KW-1185">Reference proteome</keyword>
<feature type="transmembrane region" description="Helical" evidence="7">
    <location>
        <begin position="78"/>
        <end position="100"/>
    </location>
</feature>
<protein>
    <submittedName>
        <fullName evidence="8">Proton-dependent oligopeptide transporter, POT family</fullName>
    </submittedName>
</protein>
<evidence type="ECO:0000256" key="1">
    <source>
        <dbReference type="ARBA" id="ARBA00004141"/>
    </source>
</evidence>
<dbReference type="AlphaFoldDB" id="A0A1X0P0R8"/>
<dbReference type="GO" id="GO:0016020">
    <property type="term" value="C:membrane"/>
    <property type="evidence" value="ECO:0007669"/>
    <property type="project" value="UniProtKB-SubCell"/>
</dbReference>
<comment type="caution">
    <text evidence="8">The sequence shown here is derived from an EMBL/GenBank/DDBJ whole genome shotgun (WGS) entry which is preliminary data.</text>
</comment>
<feature type="transmembrane region" description="Helical" evidence="7">
    <location>
        <begin position="414"/>
        <end position="435"/>
    </location>
</feature>
<proteinExistence type="inferred from homology"/>
<keyword evidence="4 7" id="KW-1133">Transmembrane helix</keyword>
<feature type="transmembrane region" description="Helical" evidence="7">
    <location>
        <begin position="456"/>
        <end position="476"/>
    </location>
</feature>
<keyword evidence="3 7" id="KW-0812">Transmembrane</keyword>
<dbReference type="Proteomes" id="UP000192257">
    <property type="component" value="Unassembled WGS sequence"/>
</dbReference>
<feature type="transmembrane region" description="Helical" evidence="7">
    <location>
        <begin position="159"/>
        <end position="181"/>
    </location>
</feature>
<dbReference type="PANTHER" id="PTHR11654">
    <property type="entry name" value="OLIGOPEPTIDE TRANSPORTER-RELATED"/>
    <property type="match status" value="1"/>
</dbReference>
<feature type="transmembrane region" description="Helical" evidence="7">
    <location>
        <begin position="378"/>
        <end position="394"/>
    </location>
</feature>
<dbReference type="RefSeq" id="XP_028884593.1">
    <property type="nucleotide sequence ID" value="XM_029024190.1"/>
</dbReference>
<feature type="transmembrane region" description="Helical" evidence="7">
    <location>
        <begin position="21"/>
        <end position="41"/>
    </location>
</feature>
<comment type="subcellular location">
    <subcellularLocation>
        <location evidence="1">Membrane</location>
        <topology evidence="1">Multi-pass membrane protein</topology>
    </subcellularLocation>
</comment>
<dbReference type="GeneID" id="39983970"/>
<dbReference type="InterPro" id="IPR036259">
    <property type="entry name" value="MFS_trans_sf"/>
</dbReference>
<gene>
    <name evidence="8" type="ORF">TM35_000083250</name>
</gene>
<name>A0A1X0P0R8_9TRYP</name>
<dbReference type="VEuPathDB" id="TriTrypDB:TM35_000083250"/>
<evidence type="ECO:0000256" key="2">
    <source>
        <dbReference type="ARBA" id="ARBA00005982"/>
    </source>
</evidence>
<accession>A0A1X0P0R8</accession>
<dbReference type="InterPro" id="IPR000109">
    <property type="entry name" value="POT_fam"/>
</dbReference>
<dbReference type="STRING" id="67003.A0A1X0P0R8"/>
<sequence>MLLGFPFDVWVVMAVEFTERLAYYGTSFMLMTYCTSMLRWSPSVGNAVVNGLYTLTPVAACISSGLADGRWGRRYSLVVFLSIYAVGLSLLALSSFPFMYGDFPLFPSVESIFFFLLGLLLFSSGYGGMKVCTNPIMADSVAELYKDNEGKCAEMLSRLFRWIYSVTNCGSLVGIFVPPLLRGLEKRKTSIGSITYTTGYYYGFLLSAASCILGLILMIIMYRIFKTSKQVPSFLLGRILLRSIRIRWYFATGYIQDDVFLRVHKWDLLDYAAYPLNREVSSSSSLGHGTTSSSSEAMRPIFKDGTGLSETLWKPTEEEKNESSIKHKNVVPDNNKKQEESKNGFNNSPDVHDSTLNPIGENFSEPLSLSIVEDAKKVVAVCRAFIALPVYWLITNQFSSNLILQAAALNLPHYIPPEVFNNVSVFALLISLLLLDRIIFPYMYHGRSPPMRGRAVCGFLIMIISMIWCGFVQIGIDNRGTYNDEGQYTLYTGMEKLPAGWLLPPYIMQGIASALVDTTVMEVAYVYAPESMKGAVMALYLVASSLSGLLGLILSPVMKPQNIMVVIFALCVALLIVTILFYLLNGPETTARVDVIIEINNQDSGIEKKPDTSSGREKEYLLHRGDYAKGSTSLEYGGVPQNNNELLRREAADIDIIGTS</sequence>
<feature type="region of interest" description="Disordered" evidence="6">
    <location>
        <begin position="280"/>
        <end position="301"/>
    </location>
</feature>
<dbReference type="GO" id="GO:0022857">
    <property type="term" value="F:transmembrane transporter activity"/>
    <property type="evidence" value="ECO:0007669"/>
    <property type="project" value="InterPro"/>
</dbReference>
<evidence type="ECO:0000256" key="7">
    <source>
        <dbReference type="SAM" id="Phobius"/>
    </source>
</evidence>
<keyword evidence="5 7" id="KW-0472">Membrane</keyword>
<feature type="compositionally biased region" description="Polar residues" evidence="6">
    <location>
        <begin position="343"/>
        <end position="352"/>
    </location>
</feature>
<evidence type="ECO:0000313" key="9">
    <source>
        <dbReference type="Proteomes" id="UP000192257"/>
    </source>
</evidence>
<feature type="transmembrane region" description="Helical" evidence="7">
    <location>
        <begin position="201"/>
        <end position="225"/>
    </location>
</feature>
<feature type="transmembrane region" description="Helical" evidence="7">
    <location>
        <begin position="112"/>
        <end position="129"/>
    </location>
</feature>
<dbReference type="Gene3D" id="1.20.1250.20">
    <property type="entry name" value="MFS general substrate transporter like domains"/>
    <property type="match status" value="1"/>
</dbReference>
<evidence type="ECO:0000256" key="4">
    <source>
        <dbReference type="ARBA" id="ARBA00022989"/>
    </source>
</evidence>
<feature type="transmembrane region" description="Helical" evidence="7">
    <location>
        <begin position="535"/>
        <end position="557"/>
    </location>
</feature>
<organism evidence="8 9">
    <name type="scientific">Trypanosoma theileri</name>
    <dbReference type="NCBI Taxonomy" id="67003"/>
    <lineage>
        <taxon>Eukaryota</taxon>
        <taxon>Discoba</taxon>
        <taxon>Euglenozoa</taxon>
        <taxon>Kinetoplastea</taxon>
        <taxon>Metakinetoplastina</taxon>
        <taxon>Trypanosomatida</taxon>
        <taxon>Trypanosomatidae</taxon>
        <taxon>Trypanosoma</taxon>
    </lineage>
</organism>